<sequence>MEDVPMGPVSFVVTTLREGPQCLHLLKKSLPQRFKRMPECDVFIRSFHDRLKYSHDAVAVHGDEWKAKYCDVLKLSSRYCAERHYWSDWLEERLSRTRLASSTPRWTASLWALVCSTQAPGISGRRTGPEVVSIRHNN</sequence>
<reference evidence="1" key="2">
    <citation type="submission" date="2018-10" db="EMBL/GenBank/DDBJ databases">
        <title>Effector identification in a new, highly contiguous assembly of the strawberry crown rot pathogen Phytophthora cactorum.</title>
        <authorList>
            <person name="Armitage A.D."/>
            <person name="Nellist C.F."/>
            <person name="Bates H."/>
            <person name="Vickerstaff R.J."/>
            <person name="Harrison R.J."/>
        </authorList>
    </citation>
    <scope>NUCLEOTIDE SEQUENCE</scope>
    <source>
        <strain evidence="1">4040</strain>
    </source>
</reference>
<organism evidence="2 3">
    <name type="scientific">Phytophthora cactorum</name>
    <dbReference type="NCBI Taxonomy" id="29920"/>
    <lineage>
        <taxon>Eukaryota</taxon>
        <taxon>Sar</taxon>
        <taxon>Stramenopiles</taxon>
        <taxon>Oomycota</taxon>
        <taxon>Peronosporomycetes</taxon>
        <taxon>Peronosporales</taxon>
        <taxon>Peronosporaceae</taxon>
        <taxon>Phytophthora</taxon>
    </lineage>
</organism>
<keyword evidence="3" id="KW-1185">Reference proteome</keyword>
<gene>
    <name evidence="2" type="ORF">PC110_g6935</name>
    <name evidence="1" type="ORF">PC117_g1489</name>
</gene>
<accession>A0A329SJN0</accession>
<dbReference type="VEuPathDB" id="FungiDB:PC110_g6935"/>
<dbReference type="EMBL" id="RCMK01000018">
    <property type="protein sequence ID" value="KAG2954076.1"/>
    <property type="molecule type" value="Genomic_DNA"/>
</dbReference>
<comment type="caution">
    <text evidence="2">The sequence shown here is derived from an EMBL/GenBank/DDBJ whole genome shotgun (WGS) entry which is preliminary data.</text>
</comment>
<dbReference type="Proteomes" id="UP000251314">
    <property type="component" value="Unassembled WGS sequence"/>
</dbReference>
<protein>
    <submittedName>
        <fullName evidence="2">Uncharacterized protein</fullName>
    </submittedName>
</protein>
<reference evidence="2 3" key="1">
    <citation type="submission" date="2018-01" db="EMBL/GenBank/DDBJ databases">
        <title>Draft genome of the strawberry crown rot pathogen Phytophthora cactorum.</title>
        <authorList>
            <person name="Armitage A.D."/>
            <person name="Lysoe E."/>
            <person name="Nellist C.F."/>
            <person name="Harrison R.J."/>
            <person name="Brurberg M.B."/>
        </authorList>
    </citation>
    <scope>NUCLEOTIDE SEQUENCE [LARGE SCALE GENOMIC DNA]</scope>
    <source>
        <strain evidence="2 3">10300</strain>
    </source>
</reference>
<dbReference type="AlphaFoldDB" id="A0A329SJN0"/>
<proteinExistence type="predicted"/>
<dbReference type="Proteomes" id="UP000736787">
    <property type="component" value="Unassembled WGS sequence"/>
</dbReference>
<evidence type="ECO:0000313" key="1">
    <source>
        <dbReference type="EMBL" id="KAG2954076.1"/>
    </source>
</evidence>
<evidence type="ECO:0000313" key="2">
    <source>
        <dbReference type="EMBL" id="RAW36781.1"/>
    </source>
</evidence>
<dbReference type="EMBL" id="MJFZ01000129">
    <property type="protein sequence ID" value="RAW36781.1"/>
    <property type="molecule type" value="Genomic_DNA"/>
</dbReference>
<evidence type="ECO:0000313" key="3">
    <source>
        <dbReference type="Proteomes" id="UP000251314"/>
    </source>
</evidence>
<dbReference type="STRING" id="29920.A0A329SJN0"/>
<name>A0A329SJN0_9STRA</name>